<comment type="function">
    <text evidence="5">Involved in salt tolerance by producing GG-phosphate from ADP-glucose and glycerol-3-phosphate (G3P), an intermediate in the synthesis of the osmolyte glucosylglycerol (GG).</text>
</comment>
<name>A0A3A4P4Z6_ABYX5</name>
<dbReference type="InterPro" id="IPR001830">
    <property type="entry name" value="Glyco_trans_20"/>
</dbReference>
<evidence type="ECO:0000256" key="3">
    <source>
        <dbReference type="ARBA" id="ARBA00022679"/>
    </source>
</evidence>
<evidence type="ECO:0000256" key="9">
    <source>
        <dbReference type="ARBA" id="ARBA00080497"/>
    </source>
</evidence>
<keyword evidence="2" id="KW-0328">Glycosyltransferase</keyword>
<gene>
    <name evidence="10" type="ORF">C4520_07170</name>
</gene>
<evidence type="ECO:0000256" key="2">
    <source>
        <dbReference type="ARBA" id="ARBA00022676"/>
    </source>
</evidence>
<dbReference type="FunFam" id="3.40.50.2000:FF:000010">
    <property type="entry name" value="Alpha,alpha-trehalose-phosphate synthase"/>
    <property type="match status" value="1"/>
</dbReference>
<evidence type="ECO:0000256" key="5">
    <source>
        <dbReference type="ARBA" id="ARBA00055920"/>
    </source>
</evidence>
<dbReference type="GO" id="GO:0003825">
    <property type="term" value="F:alpha,alpha-trehalose-phosphate synthase (UDP-forming) activity"/>
    <property type="evidence" value="ECO:0007669"/>
    <property type="project" value="TreeGrafter"/>
</dbReference>
<evidence type="ECO:0000313" key="10">
    <source>
        <dbReference type="EMBL" id="RJP23024.1"/>
    </source>
</evidence>
<dbReference type="EC" id="2.4.1.213" evidence="7"/>
<comment type="catalytic activity">
    <reaction evidence="4">
        <text>ADP-alpha-D-glucose + sn-glycerol 3-phosphate = 2-O-(alpha-D-glucopyranosyl)-sn-glycerol 3-phosphate + ADP + H(+)</text>
        <dbReference type="Rhea" id="RHEA:12881"/>
        <dbReference type="ChEBI" id="CHEBI:15378"/>
        <dbReference type="ChEBI" id="CHEBI:57498"/>
        <dbReference type="ChEBI" id="CHEBI:57597"/>
        <dbReference type="ChEBI" id="CHEBI:87089"/>
        <dbReference type="ChEBI" id="CHEBI:456216"/>
        <dbReference type="EC" id="2.4.1.213"/>
    </reaction>
</comment>
<reference evidence="10 11" key="1">
    <citation type="journal article" date="2017" name="ISME J.">
        <title>Energy and carbon metabolisms in a deep terrestrial subsurface fluid microbial community.</title>
        <authorList>
            <person name="Momper L."/>
            <person name="Jungbluth S.P."/>
            <person name="Lee M.D."/>
            <person name="Amend J.P."/>
        </authorList>
    </citation>
    <scope>NUCLEOTIDE SEQUENCE [LARGE SCALE GENOMIC DNA]</scope>
    <source>
        <strain evidence="10">SURF_5</strain>
    </source>
</reference>
<dbReference type="Pfam" id="PF00982">
    <property type="entry name" value="Glyco_transf_20"/>
    <property type="match status" value="1"/>
</dbReference>
<keyword evidence="3" id="KW-0808">Transferase</keyword>
<organism evidence="10 11">
    <name type="scientific">Abyssobacteria bacterium (strain SURF_5)</name>
    <dbReference type="NCBI Taxonomy" id="2093360"/>
    <lineage>
        <taxon>Bacteria</taxon>
        <taxon>Pseudomonadati</taxon>
        <taxon>Candidatus Hydrogenedentota</taxon>
        <taxon>Candidatus Abyssobacteria</taxon>
    </lineage>
</organism>
<dbReference type="AlphaFoldDB" id="A0A3A4P4Z6"/>
<dbReference type="GO" id="GO:0033828">
    <property type="term" value="F:glucosylglycerol-phosphate synthase activity"/>
    <property type="evidence" value="ECO:0007669"/>
    <property type="project" value="UniProtKB-EC"/>
</dbReference>
<evidence type="ECO:0000313" key="11">
    <source>
        <dbReference type="Proteomes" id="UP000265882"/>
    </source>
</evidence>
<comment type="similarity">
    <text evidence="1">Belongs to the glycosyltransferase 20 family.</text>
</comment>
<dbReference type="Gene3D" id="3.40.50.2000">
    <property type="entry name" value="Glycogen Phosphorylase B"/>
    <property type="match status" value="2"/>
</dbReference>
<evidence type="ECO:0000256" key="4">
    <source>
        <dbReference type="ARBA" id="ARBA00052754"/>
    </source>
</evidence>
<dbReference type="CDD" id="cd03788">
    <property type="entry name" value="GT20_TPS"/>
    <property type="match status" value="1"/>
</dbReference>
<proteinExistence type="inferred from homology"/>
<accession>A0A3A4P4Z6</accession>
<dbReference type="GO" id="GO:0005992">
    <property type="term" value="P:trehalose biosynthetic process"/>
    <property type="evidence" value="ECO:0007669"/>
    <property type="project" value="InterPro"/>
</dbReference>
<evidence type="ECO:0000256" key="7">
    <source>
        <dbReference type="ARBA" id="ARBA00066821"/>
    </source>
</evidence>
<evidence type="ECO:0000256" key="1">
    <source>
        <dbReference type="ARBA" id="ARBA00008799"/>
    </source>
</evidence>
<evidence type="ECO:0000256" key="6">
    <source>
        <dbReference type="ARBA" id="ARBA00060702"/>
    </source>
</evidence>
<dbReference type="GO" id="GO:0005829">
    <property type="term" value="C:cytosol"/>
    <property type="evidence" value="ECO:0007669"/>
    <property type="project" value="TreeGrafter"/>
</dbReference>
<dbReference type="EMBL" id="QZKU01000052">
    <property type="protein sequence ID" value="RJP23024.1"/>
    <property type="molecule type" value="Genomic_DNA"/>
</dbReference>
<protein>
    <recommendedName>
        <fullName evidence="8">Glucosylglycerol-phosphate synthase</fullName>
        <ecNumber evidence="7">2.4.1.213</ecNumber>
    </recommendedName>
    <alternativeName>
        <fullName evidence="9">Glucosyl-glycerol-phosphate synthase</fullName>
    </alternativeName>
</protein>
<comment type="pathway">
    <text evidence="6">Glycan metabolism; glucosylglycerol biosynthesis.</text>
</comment>
<sequence>MTAARFPTNRLIIVSNRLPVIISRGKDGKLHSKPGSGGLVTAIAPVLRNRGGVWIGWPGILQEEGVDIEAVLNEATKTEGYSFKPVLLTEEEKRQFYFAFSNQILWPVFHDFQPRFIPDPASWTVYQNVNQKFAEVTARNIQKDDYIWIHDYHLLTVARELRAMGVKNKIGFFLHIPFPHLDFFLKIPWRHEILSALLQYDLIGLQTLRDRRNFMQCIRAFHGAVRTEGKGQVIMVRVKDREVRIGGFAISIDYDSFVRRATSKEVADQAWYIHEALPNRQLILGIDRLDYTKGITNRLEAFRYALQQYPDLREKVTFIQVVVPSRENIPEYQNLKMQIERLVGEINGQFTVSGWVPIHYIYRSLDPTELLAYYRAAEIALVTPLKDGMNLVSKEYCACSLEEECVLILSEFAGSAAQMHRGALLVNPYSIEEISNAINHAYHMSRDERRKRMKNLRRLVDQYDIFWWVDSFLRAAFTRNLDDFPLLEDYQPQQSRPSDPTNFKMVSFNLSEEPWQV</sequence>
<evidence type="ECO:0000256" key="8">
    <source>
        <dbReference type="ARBA" id="ARBA00069974"/>
    </source>
</evidence>
<dbReference type="PANTHER" id="PTHR10788:SF106">
    <property type="entry name" value="BCDNA.GH08860"/>
    <property type="match status" value="1"/>
</dbReference>
<dbReference type="GO" id="GO:0004805">
    <property type="term" value="F:trehalose-phosphatase activity"/>
    <property type="evidence" value="ECO:0007669"/>
    <property type="project" value="TreeGrafter"/>
</dbReference>
<dbReference type="PANTHER" id="PTHR10788">
    <property type="entry name" value="TREHALOSE-6-PHOSPHATE SYNTHASE"/>
    <property type="match status" value="1"/>
</dbReference>
<dbReference type="Proteomes" id="UP000265882">
    <property type="component" value="Unassembled WGS sequence"/>
</dbReference>
<dbReference type="SUPFAM" id="SSF53756">
    <property type="entry name" value="UDP-Glycosyltransferase/glycogen phosphorylase"/>
    <property type="match status" value="1"/>
</dbReference>
<comment type="caution">
    <text evidence="10">The sequence shown here is derived from an EMBL/GenBank/DDBJ whole genome shotgun (WGS) entry which is preliminary data.</text>
</comment>